<evidence type="ECO:0000313" key="2">
    <source>
        <dbReference type="Proteomes" id="UP000328122"/>
    </source>
</evidence>
<dbReference type="RefSeq" id="WP_002786703.1">
    <property type="nucleotide sequence ID" value="NZ_CAJGXX010000024.1"/>
</dbReference>
<reference evidence="1 2" key="1">
    <citation type="submission" date="2019-12" db="EMBL/GenBank/DDBJ databases">
        <authorList>
            <consortium name="PulseNet: The National Subtyping Network for Foodborne Disease Surveillance"/>
            <person name="Tarr C.L."/>
            <person name="Trees E."/>
            <person name="Katz L.S."/>
            <person name="Carleton-Romer H.A."/>
            <person name="Stroika S."/>
            <person name="Kucerova Z."/>
            <person name="Roache K.F."/>
            <person name="Sabol A.L."/>
            <person name="Besser J."/>
            <person name="Gerner-Smidt P."/>
        </authorList>
    </citation>
    <scope>NUCLEOTIDE SEQUENCE [LARGE SCALE GENOMIC DNA]</scope>
    <source>
        <strain evidence="1 2">PNUSAC002792</strain>
    </source>
</reference>
<organism evidence="1 2">
    <name type="scientific">Campylobacter coli</name>
    <dbReference type="NCBI Taxonomy" id="195"/>
    <lineage>
        <taxon>Bacteria</taxon>
        <taxon>Pseudomonadati</taxon>
        <taxon>Campylobacterota</taxon>
        <taxon>Epsilonproteobacteria</taxon>
        <taxon>Campylobacterales</taxon>
        <taxon>Campylobacteraceae</taxon>
        <taxon>Campylobacter</taxon>
    </lineage>
</organism>
<sequence length="151" mass="17850">MLQIKKIWEKGKLSKTYIVCDYPTNWEKPLITLKIQDLRKLLSKESEVNQNIKKEIRNFLFSQESLSFKEQEIDISTKETDIVSIYNKLKEKMPKFLLFKTDRTNTDKDNEITQITNITSKELSSLFSYEFKSDNGVSFNKRGSGVKRLFY</sequence>
<dbReference type="Proteomes" id="UP000328122">
    <property type="component" value="Unassembled WGS sequence"/>
</dbReference>
<gene>
    <name evidence="1" type="ORF">CO830_09565</name>
</gene>
<keyword evidence="1" id="KW-0378">Hydrolase</keyword>
<keyword evidence="1" id="KW-0255">Endonuclease</keyword>
<dbReference type="GO" id="GO:0004519">
    <property type="term" value="F:endonuclease activity"/>
    <property type="evidence" value="ECO:0007669"/>
    <property type="project" value="UniProtKB-KW"/>
</dbReference>
<dbReference type="AlphaFoldDB" id="A0A8S8E5S6"/>
<keyword evidence="1" id="KW-0540">Nuclease</keyword>
<name>A0A8S8E5S6_CAMCO</name>
<accession>A0A8S8E5S6</accession>
<proteinExistence type="predicted"/>
<evidence type="ECO:0000313" key="1">
    <source>
        <dbReference type="EMBL" id="EGI5162775.1"/>
    </source>
</evidence>
<dbReference type="EMBL" id="AACDUM020000020">
    <property type="protein sequence ID" value="EGI5162775.1"/>
    <property type="molecule type" value="Genomic_DNA"/>
</dbReference>
<protein>
    <submittedName>
        <fullName evidence="1">OLD family endonuclease</fullName>
    </submittedName>
</protein>
<comment type="caution">
    <text evidence="1">The sequence shown here is derived from an EMBL/GenBank/DDBJ whole genome shotgun (WGS) entry which is preliminary data.</text>
</comment>